<evidence type="ECO:0000313" key="3">
    <source>
        <dbReference type="EMBL" id="CAL1173271.1"/>
    </source>
</evidence>
<evidence type="ECO:0000256" key="1">
    <source>
        <dbReference type="SAM" id="MobiDB-lite"/>
    </source>
</evidence>
<protein>
    <submittedName>
        <fullName evidence="2">Uncharacterized protein</fullName>
    </submittedName>
</protein>
<dbReference type="Proteomes" id="UP001152797">
    <property type="component" value="Unassembled WGS sequence"/>
</dbReference>
<dbReference type="AlphaFoldDB" id="A0A9P1M3B7"/>
<reference evidence="2" key="1">
    <citation type="submission" date="2022-10" db="EMBL/GenBank/DDBJ databases">
        <authorList>
            <person name="Chen Y."/>
            <person name="Dougan E. K."/>
            <person name="Chan C."/>
            <person name="Rhodes N."/>
            <person name="Thang M."/>
        </authorList>
    </citation>
    <scope>NUCLEOTIDE SEQUENCE</scope>
</reference>
<dbReference type="EMBL" id="CAMXCT030006778">
    <property type="protein sequence ID" value="CAL4807208.1"/>
    <property type="molecule type" value="Genomic_DNA"/>
</dbReference>
<comment type="caution">
    <text evidence="2">The sequence shown here is derived from an EMBL/GenBank/DDBJ whole genome shotgun (WGS) entry which is preliminary data.</text>
</comment>
<gene>
    <name evidence="2" type="ORF">C1SCF055_LOCUS44354</name>
</gene>
<sequence>MNLAQLSASGGFLHLKHAHNRLETVVEKEIKQSPQQRMSAEGMDPNSMEVLAIKHTNRKPQEK</sequence>
<name>A0A9P1M3B7_9DINO</name>
<dbReference type="EMBL" id="CAMXCT020006778">
    <property type="protein sequence ID" value="CAL1173271.1"/>
    <property type="molecule type" value="Genomic_DNA"/>
</dbReference>
<dbReference type="OrthoDB" id="408175at2759"/>
<evidence type="ECO:0000313" key="2">
    <source>
        <dbReference type="EMBL" id="CAI4019896.1"/>
    </source>
</evidence>
<dbReference type="EMBL" id="CAMXCT010006778">
    <property type="protein sequence ID" value="CAI4019896.1"/>
    <property type="molecule type" value="Genomic_DNA"/>
</dbReference>
<feature type="region of interest" description="Disordered" evidence="1">
    <location>
        <begin position="29"/>
        <end position="63"/>
    </location>
</feature>
<reference evidence="3" key="2">
    <citation type="submission" date="2024-04" db="EMBL/GenBank/DDBJ databases">
        <authorList>
            <person name="Chen Y."/>
            <person name="Shah S."/>
            <person name="Dougan E. K."/>
            <person name="Thang M."/>
            <person name="Chan C."/>
        </authorList>
    </citation>
    <scope>NUCLEOTIDE SEQUENCE [LARGE SCALE GENOMIC DNA]</scope>
</reference>
<keyword evidence="4" id="KW-1185">Reference proteome</keyword>
<organism evidence="2">
    <name type="scientific">Cladocopium goreaui</name>
    <dbReference type="NCBI Taxonomy" id="2562237"/>
    <lineage>
        <taxon>Eukaryota</taxon>
        <taxon>Sar</taxon>
        <taxon>Alveolata</taxon>
        <taxon>Dinophyceae</taxon>
        <taxon>Suessiales</taxon>
        <taxon>Symbiodiniaceae</taxon>
        <taxon>Cladocopium</taxon>
    </lineage>
</organism>
<evidence type="ECO:0000313" key="4">
    <source>
        <dbReference type="Proteomes" id="UP001152797"/>
    </source>
</evidence>
<proteinExistence type="predicted"/>
<accession>A0A9P1M3B7</accession>